<keyword evidence="2" id="KW-1133">Transmembrane helix</keyword>
<feature type="region of interest" description="Disordered" evidence="1">
    <location>
        <begin position="60"/>
        <end position="129"/>
    </location>
</feature>
<dbReference type="RefSeq" id="WP_092887304.1">
    <property type="nucleotide sequence ID" value="NZ_FOOQ01000001.1"/>
</dbReference>
<evidence type="ECO:0000313" key="5">
    <source>
        <dbReference type="Proteomes" id="UP000198876"/>
    </source>
</evidence>
<dbReference type="PROSITE" id="PS51257">
    <property type="entry name" value="PROKAR_LIPOPROTEIN"/>
    <property type="match status" value="1"/>
</dbReference>
<gene>
    <name evidence="4" type="ORF">SAMN04488063_0258</name>
</gene>
<evidence type="ECO:0000256" key="1">
    <source>
        <dbReference type="SAM" id="MobiDB-lite"/>
    </source>
</evidence>
<feature type="compositionally biased region" description="Low complexity" evidence="1">
    <location>
        <begin position="113"/>
        <end position="125"/>
    </location>
</feature>
<organism evidence="4 5">
    <name type="scientific">Halopelagius inordinatus</name>
    <dbReference type="NCBI Taxonomy" id="553467"/>
    <lineage>
        <taxon>Archaea</taxon>
        <taxon>Methanobacteriati</taxon>
        <taxon>Methanobacteriota</taxon>
        <taxon>Stenosarchaea group</taxon>
        <taxon>Halobacteria</taxon>
        <taxon>Halobacteriales</taxon>
        <taxon>Haloferacaceae</taxon>
    </lineage>
</organism>
<dbReference type="STRING" id="553467.SAMN04488063_0258"/>
<evidence type="ECO:0000259" key="3">
    <source>
        <dbReference type="Pfam" id="PF13559"/>
    </source>
</evidence>
<feature type="domain" description="Protein-glutamine gamma-glutamyltransferase-like C-terminal" evidence="3">
    <location>
        <begin position="187"/>
        <end position="249"/>
    </location>
</feature>
<protein>
    <recommendedName>
        <fullName evidence="3">Protein-glutamine gamma-glutamyltransferase-like C-terminal domain-containing protein</fullName>
    </recommendedName>
</protein>
<keyword evidence="5" id="KW-1185">Reference proteome</keyword>
<feature type="compositionally biased region" description="Basic and acidic residues" evidence="1">
    <location>
        <begin position="70"/>
        <end position="97"/>
    </location>
</feature>
<dbReference type="EMBL" id="FOOQ01000001">
    <property type="protein sequence ID" value="SFF78023.1"/>
    <property type="molecule type" value="Genomic_DNA"/>
</dbReference>
<evidence type="ECO:0000256" key="2">
    <source>
        <dbReference type="SAM" id="Phobius"/>
    </source>
</evidence>
<dbReference type="InterPro" id="IPR025403">
    <property type="entry name" value="TgpA-like_C"/>
</dbReference>
<proteinExistence type="predicted"/>
<reference evidence="5" key="1">
    <citation type="submission" date="2016-10" db="EMBL/GenBank/DDBJ databases">
        <authorList>
            <person name="Varghese N."/>
            <person name="Submissions S."/>
        </authorList>
    </citation>
    <scope>NUCLEOTIDE SEQUENCE [LARGE SCALE GENOMIC DNA]</scope>
    <source>
        <strain evidence="5">CGMCC 1.7739</strain>
    </source>
</reference>
<keyword evidence="2" id="KW-0472">Membrane</keyword>
<name>A0A1I2LG72_9EURY</name>
<sequence>MNARALATLVVAFACVTSVGVASTTLESSLSSTPDEVINVGHELIPISQSDTGTLKEAITAAGDGSGDTSAEKSSDGSLTTRDDDGGDEERNRRSGDDGSSGQQQKDAEKNRQSGSGQEESQQSLGGFGNVPDPGQSWIPLLIAVLVLALLVRYRDRVAAFLEPPENRASEEPVGVPAPENDVERAWVDILGATRVENPWKKTPAECADEAVESGLDPDAVQRIRRVFEEVTYGEREVTEARRAEVHRNLARLDVRTDVRADGGERNATERTSSDRRANNEERR</sequence>
<feature type="region of interest" description="Disordered" evidence="1">
    <location>
        <begin position="257"/>
        <end position="284"/>
    </location>
</feature>
<feature type="transmembrane region" description="Helical" evidence="2">
    <location>
        <begin position="137"/>
        <end position="154"/>
    </location>
</feature>
<keyword evidence="2" id="KW-0812">Transmembrane</keyword>
<accession>A0A1I2LG72</accession>
<dbReference type="Proteomes" id="UP000198876">
    <property type="component" value="Unassembled WGS sequence"/>
</dbReference>
<evidence type="ECO:0000313" key="4">
    <source>
        <dbReference type="EMBL" id="SFF78023.1"/>
    </source>
</evidence>
<dbReference type="AlphaFoldDB" id="A0A1I2LG72"/>
<dbReference type="OrthoDB" id="282877at2157"/>
<dbReference type="Pfam" id="PF13559">
    <property type="entry name" value="DUF4129"/>
    <property type="match status" value="1"/>
</dbReference>